<feature type="region of interest" description="Disordered" evidence="19">
    <location>
        <begin position="394"/>
        <end position="418"/>
    </location>
</feature>
<dbReference type="GO" id="GO:0004890">
    <property type="term" value="F:GABA-A receptor activity"/>
    <property type="evidence" value="ECO:0007669"/>
    <property type="project" value="InterPro"/>
</dbReference>
<keyword evidence="15" id="KW-1071">Ligand-gated ion channel</keyword>
<evidence type="ECO:0000256" key="19">
    <source>
        <dbReference type="SAM" id="MobiDB-lite"/>
    </source>
</evidence>
<feature type="domain" description="Neurotransmitter-gated ion-channel ligand-binding" evidence="20">
    <location>
        <begin position="94"/>
        <end position="295"/>
    </location>
</feature>
<keyword evidence="13" id="KW-0868">Chloride</keyword>
<evidence type="ECO:0000256" key="3">
    <source>
        <dbReference type="ARBA" id="ARBA00022692"/>
    </source>
</evidence>
<accession>A0AAE0Z344</accession>
<keyword evidence="14" id="KW-0628">Postsynaptic cell membrane</keyword>
<reference evidence="22" key="1">
    <citation type="journal article" date="2023" name="G3 (Bethesda)">
        <title>A reference genome for the long-term kleptoplast-retaining sea slug Elysia crispata morphotype clarki.</title>
        <authorList>
            <person name="Eastman K.E."/>
            <person name="Pendleton A.L."/>
            <person name="Shaikh M.A."/>
            <person name="Suttiyut T."/>
            <person name="Ogas R."/>
            <person name="Tomko P."/>
            <person name="Gavelis G."/>
            <person name="Widhalm J.R."/>
            <person name="Wisecaver J.H."/>
        </authorList>
    </citation>
    <scope>NUCLEOTIDE SEQUENCE</scope>
    <source>
        <strain evidence="22">ECLA1</strain>
    </source>
</reference>
<feature type="transmembrane region" description="Helical" evidence="18">
    <location>
        <begin position="297"/>
        <end position="321"/>
    </location>
</feature>
<dbReference type="PANTHER" id="PTHR18945">
    <property type="entry name" value="NEUROTRANSMITTER GATED ION CHANNEL"/>
    <property type="match status" value="1"/>
</dbReference>
<dbReference type="InterPro" id="IPR006029">
    <property type="entry name" value="Neurotrans-gated_channel_TM"/>
</dbReference>
<dbReference type="InterPro" id="IPR006201">
    <property type="entry name" value="Neur_channel"/>
</dbReference>
<keyword evidence="9" id="KW-1015">Disulfide bond</keyword>
<keyword evidence="16 18" id="KW-0407">Ion channel</keyword>
<dbReference type="PRINTS" id="PR00253">
    <property type="entry name" value="GABAARECEPTR"/>
</dbReference>
<dbReference type="InterPro" id="IPR006028">
    <property type="entry name" value="GABAA/Glycine_rcpt"/>
</dbReference>
<dbReference type="PRINTS" id="PR00252">
    <property type="entry name" value="NRIONCHANNEL"/>
</dbReference>
<keyword evidence="4" id="KW-0732">Signal</keyword>
<evidence type="ECO:0000256" key="1">
    <source>
        <dbReference type="ARBA" id="ARBA00022448"/>
    </source>
</evidence>
<evidence type="ECO:0000256" key="12">
    <source>
        <dbReference type="ARBA" id="ARBA00023180"/>
    </source>
</evidence>
<keyword evidence="12" id="KW-0325">Glycoprotein</keyword>
<dbReference type="Gene3D" id="1.20.58.390">
    <property type="entry name" value="Neurotransmitter-gated ion-channel transmembrane domain"/>
    <property type="match status" value="1"/>
</dbReference>
<dbReference type="InterPro" id="IPR036734">
    <property type="entry name" value="Neur_chan_lig-bd_sf"/>
</dbReference>
<name>A0AAE0Z344_9GAST</name>
<feature type="transmembrane region" description="Helical" evidence="18">
    <location>
        <begin position="327"/>
        <end position="347"/>
    </location>
</feature>
<dbReference type="GO" id="GO:0034707">
    <property type="term" value="C:chloride channel complex"/>
    <property type="evidence" value="ECO:0007669"/>
    <property type="project" value="UniProtKB-KW"/>
</dbReference>
<dbReference type="SUPFAM" id="SSF90112">
    <property type="entry name" value="Neurotransmitter-gated ion-channel transmembrane pore"/>
    <property type="match status" value="1"/>
</dbReference>
<evidence type="ECO:0000256" key="8">
    <source>
        <dbReference type="ARBA" id="ARBA00023136"/>
    </source>
</evidence>
<dbReference type="InterPro" id="IPR036719">
    <property type="entry name" value="Neuro-gated_channel_TM_sf"/>
</dbReference>
<sequence>MKLKRLNVASDSPGKLGIDPALLAELEWPVKPSRRPGSTVHYIGTEFSKCLGGRIKSLREGSLRVAARVFSRAIPRNNTASVECYALNRTEAVTNVLDHLLDGYNKEIRPGIGGKSLVIKSSILIKSMGPVSENDMSYSMQVYFRQRWKDERLSFFLDNVTEFTLSNRFINNIWKPNSYFINGRDSKQHNITVPNAFVRLSNDGSIYMSVRLTVNARCPMALSRYPMDRVICPLFIGSFGYTTDELIYRWENQVDIDPGVKVSQFELGRIEQQQLSKQGRYGELSILEVYIHMSRAVGFYVLQTYVPCYLIVVISWISFWINRDAAPARVLLGVTTILSTAAIGMTVREGLPRVPYATALDVFLNVCILYEMAALIEYAAVNYFTMLMPKEGGVEEEEEEEEVEPSGAGGFEKQAPGHADQHLPERESLLVTNNAGWQRPVVKLNRPESMKCTHCLFAFWKCLVGSSDYRSHTMSKTEPDSGDNVSTIDMVARVLFPLTFSVFNLCYWLMYFYLEVS</sequence>
<evidence type="ECO:0000256" key="18">
    <source>
        <dbReference type="RuleBase" id="RU000687"/>
    </source>
</evidence>
<gene>
    <name evidence="22" type="ORF">RRG08_013994</name>
</gene>
<dbReference type="GO" id="GO:0045211">
    <property type="term" value="C:postsynaptic membrane"/>
    <property type="evidence" value="ECO:0007669"/>
    <property type="project" value="UniProtKB-SubCell"/>
</dbReference>
<keyword evidence="5 18" id="KW-1133">Transmembrane helix</keyword>
<comment type="similarity">
    <text evidence="18">Belongs to the ligand-gated ion channel (TC 1.A.9) family.</text>
</comment>
<keyword evidence="23" id="KW-1185">Reference proteome</keyword>
<dbReference type="AlphaFoldDB" id="A0AAE0Z344"/>
<dbReference type="NCBIfam" id="TIGR00860">
    <property type="entry name" value="LIC"/>
    <property type="match status" value="1"/>
</dbReference>
<evidence type="ECO:0000313" key="22">
    <source>
        <dbReference type="EMBL" id="KAK3762023.1"/>
    </source>
</evidence>
<keyword evidence="7 18" id="KW-0406">Ion transport</keyword>
<dbReference type="FunFam" id="2.70.170.10:FF:000003">
    <property type="entry name" value="Putative gamma-aminobutyric acid receptor subunit gamma-2"/>
    <property type="match status" value="1"/>
</dbReference>
<keyword evidence="6" id="KW-0770">Synapse</keyword>
<dbReference type="PRINTS" id="PR01079">
    <property type="entry name" value="GABAARALPHA"/>
</dbReference>
<evidence type="ECO:0000256" key="5">
    <source>
        <dbReference type="ARBA" id="ARBA00022989"/>
    </source>
</evidence>
<dbReference type="Pfam" id="PF02932">
    <property type="entry name" value="Neur_chan_memb"/>
    <property type="match status" value="1"/>
</dbReference>
<evidence type="ECO:0000256" key="17">
    <source>
        <dbReference type="ARBA" id="ARBA00034104"/>
    </source>
</evidence>
<protein>
    <submittedName>
        <fullName evidence="22">Uncharacterized protein</fullName>
    </submittedName>
</protein>
<dbReference type="PROSITE" id="PS00236">
    <property type="entry name" value="NEUROTR_ION_CHANNEL"/>
    <property type="match status" value="1"/>
</dbReference>
<evidence type="ECO:0000313" key="23">
    <source>
        <dbReference type="Proteomes" id="UP001283361"/>
    </source>
</evidence>
<keyword evidence="3 18" id="KW-0812">Transmembrane</keyword>
<dbReference type="Pfam" id="PF02931">
    <property type="entry name" value="Neur_chan_LBD"/>
    <property type="match status" value="1"/>
</dbReference>
<keyword evidence="2" id="KW-1003">Cell membrane</keyword>
<evidence type="ECO:0000256" key="16">
    <source>
        <dbReference type="ARBA" id="ARBA00023303"/>
    </source>
</evidence>
<dbReference type="GO" id="GO:0005230">
    <property type="term" value="F:extracellular ligand-gated monoatomic ion channel activity"/>
    <property type="evidence" value="ECO:0007669"/>
    <property type="project" value="InterPro"/>
</dbReference>
<keyword evidence="10" id="KW-0675">Receptor</keyword>
<organism evidence="22 23">
    <name type="scientific">Elysia crispata</name>
    <name type="common">lettuce slug</name>
    <dbReference type="NCBI Taxonomy" id="231223"/>
    <lineage>
        <taxon>Eukaryota</taxon>
        <taxon>Metazoa</taxon>
        <taxon>Spiralia</taxon>
        <taxon>Lophotrochozoa</taxon>
        <taxon>Mollusca</taxon>
        <taxon>Gastropoda</taxon>
        <taxon>Heterobranchia</taxon>
        <taxon>Euthyneura</taxon>
        <taxon>Panpulmonata</taxon>
        <taxon>Sacoglossa</taxon>
        <taxon>Placobranchoidea</taxon>
        <taxon>Plakobranchidae</taxon>
        <taxon>Elysia</taxon>
    </lineage>
</organism>
<keyword evidence="8 18" id="KW-0472">Membrane</keyword>
<feature type="compositionally biased region" description="Acidic residues" evidence="19">
    <location>
        <begin position="394"/>
        <end position="404"/>
    </location>
</feature>
<proteinExistence type="inferred from homology"/>
<dbReference type="GO" id="GO:0005254">
    <property type="term" value="F:chloride channel activity"/>
    <property type="evidence" value="ECO:0007669"/>
    <property type="project" value="UniProtKB-KW"/>
</dbReference>
<feature type="domain" description="Neurotransmitter-gated ion-channel transmembrane" evidence="21">
    <location>
        <begin position="304"/>
        <end position="508"/>
    </location>
</feature>
<dbReference type="InterPro" id="IPR006202">
    <property type="entry name" value="Neur_chan_lig-bd"/>
</dbReference>
<feature type="transmembrane region" description="Helical" evidence="18">
    <location>
        <begin position="494"/>
        <end position="514"/>
    </location>
</feature>
<evidence type="ECO:0000256" key="15">
    <source>
        <dbReference type="ARBA" id="ARBA00023286"/>
    </source>
</evidence>
<keyword evidence="11" id="KW-0869">Chloride channel</keyword>
<dbReference type="SUPFAM" id="SSF63712">
    <property type="entry name" value="Nicotinic receptor ligand binding domain-like"/>
    <property type="match status" value="1"/>
</dbReference>
<dbReference type="EMBL" id="JAWDGP010004772">
    <property type="protein sequence ID" value="KAK3762023.1"/>
    <property type="molecule type" value="Genomic_DNA"/>
</dbReference>
<dbReference type="InterPro" id="IPR038050">
    <property type="entry name" value="Neuro_actylchol_rec"/>
</dbReference>
<dbReference type="CDD" id="cd19049">
    <property type="entry name" value="LGIC_TM_anion"/>
    <property type="match status" value="1"/>
</dbReference>
<evidence type="ECO:0000256" key="2">
    <source>
        <dbReference type="ARBA" id="ARBA00022475"/>
    </source>
</evidence>
<keyword evidence="1 18" id="KW-0813">Transport</keyword>
<evidence type="ECO:0000259" key="21">
    <source>
        <dbReference type="Pfam" id="PF02932"/>
    </source>
</evidence>
<evidence type="ECO:0000256" key="4">
    <source>
        <dbReference type="ARBA" id="ARBA00022729"/>
    </source>
</evidence>
<comment type="caution">
    <text evidence="22">The sequence shown here is derived from an EMBL/GenBank/DDBJ whole genome shotgun (WGS) entry which is preliminary data.</text>
</comment>
<dbReference type="InterPro" id="IPR018000">
    <property type="entry name" value="Neurotransmitter_ion_chnl_CS"/>
</dbReference>
<evidence type="ECO:0000259" key="20">
    <source>
        <dbReference type="Pfam" id="PF02931"/>
    </source>
</evidence>
<evidence type="ECO:0000256" key="10">
    <source>
        <dbReference type="ARBA" id="ARBA00023170"/>
    </source>
</evidence>
<dbReference type="Proteomes" id="UP001283361">
    <property type="component" value="Unassembled WGS sequence"/>
</dbReference>
<feature type="transmembrane region" description="Helical" evidence="18">
    <location>
        <begin position="359"/>
        <end position="381"/>
    </location>
</feature>
<evidence type="ECO:0000256" key="11">
    <source>
        <dbReference type="ARBA" id="ARBA00023173"/>
    </source>
</evidence>
<evidence type="ECO:0000256" key="13">
    <source>
        <dbReference type="ARBA" id="ARBA00023214"/>
    </source>
</evidence>
<evidence type="ECO:0000256" key="7">
    <source>
        <dbReference type="ARBA" id="ARBA00023065"/>
    </source>
</evidence>
<dbReference type="Gene3D" id="2.70.170.10">
    <property type="entry name" value="Neurotransmitter-gated ion-channel ligand-binding domain"/>
    <property type="match status" value="1"/>
</dbReference>
<evidence type="ECO:0000256" key="14">
    <source>
        <dbReference type="ARBA" id="ARBA00023257"/>
    </source>
</evidence>
<dbReference type="InterPro" id="IPR001390">
    <property type="entry name" value="GABAAa_rcpt"/>
</dbReference>
<evidence type="ECO:0000256" key="6">
    <source>
        <dbReference type="ARBA" id="ARBA00023018"/>
    </source>
</evidence>
<comment type="subcellular location">
    <subcellularLocation>
        <location evidence="17">Postsynaptic cell membrane</location>
        <topology evidence="17">Multi-pass membrane protein</topology>
    </subcellularLocation>
</comment>
<evidence type="ECO:0000256" key="9">
    <source>
        <dbReference type="ARBA" id="ARBA00023157"/>
    </source>
</evidence>